<evidence type="ECO:0000313" key="1">
    <source>
        <dbReference type="EMBL" id="KAJ0219747.1"/>
    </source>
</evidence>
<protein>
    <submittedName>
        <fullName evidence="1">Uncharacterized protein</fullName>
    </submittedName>
</protein>
<proteinExistence type="predicted"/>
<dbReference type="AlphaFoldDB" id="A0A9R1WBA6"/>
<organism evidence="1 2">
    <name type="scientific">Lactuca sativa</name>
    <name type="common">Garden lettuce</name>
    <dbReference type="NCBI Taxonomy" id="4236"/>
    <lineage>
        <taxon>Eukaryota</taxon>
        <taxon>Viridiplantae</taxon>
        <taxon>Streptophyta</taxon>
        <taxon>Embryophyta</taxon>
        <taxon>Tracheophyta</taxon>
        <taxon>Spermatophyta</taxon>
        <taxon>Magnoliopsida</taxon>
        <taxon>eudicotyledons</taxon>
        <taxon>Gunneridae</taxon>
        <taxon>Pentapetalae</taxon>
        <taxon>asterids</taxon>
        <taxon>campanulids</taxon>
        <taxon>Asterales</taxon>
        <taxon>Asteraceae</taxon>
        <taxon>Cichorioideae</taxon>
        <taxon>Cichorieae</taxon>
        <taxon>Lactucinae</taxon>
        <taxon>Lactuca</taxon>
    </lineage>
</organism>
<dbReference type="Proteomes" id="UP000235145">
    <property type="component" value="Unassembled WGS sequence"/>
</dbReference>
<name>A0A9R1WBA6_LACSA</name>
<evidence type="ECO:0000313" key="2">
    <source>
        <dbReference type="Proteomes" id="UP000235145"/>
    </source>
</evidence>
<dbReference type="EMBL" id="NBSK02000002">
    <property type="protein sequence ID" value="KAJ0219747.1"/>
    <property type="molecule type" value="Genomic_DNA"/>
</dbReference>
<reference evidence="1 2" key="1">
    <citation type="journal article" date="2017" name="Nat. Commun.">
        <title>Genome assembly with in vitro proximity ligation data and whole-genome triplication in lettuce.</title>
        <authorList>
            <person name="Reyes-Chin-Wo S."/>
            <person name="Wang Z."/>
            <person name="Yang X."/>
            <person name="Kozik A."/>
            <person name="Arikit S."/>
            <person name="Song C."/>
            <person name="Xia L."/>
            <person name="Froenicke L."/>
            <person name="Lavelle D.O."/>
            <person name="Truco M.J."/>
            <person name="Xia R."/>
            <person name="Zhu S."/>
            <person name="Xu C."/>
            <person name="Xu H."/>
            <person name="Xu X."/>
            <person name="Cox K."/>
            <person name="Korf I."/>
            <person name="Meyers B.C."/>
            <person name="Michelmore R.W."/>
        </authorList>
    </citation>
    <scope>NUCLEOTIDE SEQUENCE [LARGE SCALE GENOMIC DNA]</scope>
    <source>
        <strain evidence="2">cv. Salinas</strain>
        <tissue evidence="1">Seedlings</tissue>
    </source>
</reference>
<gene>
    <name evidence="1" type="ORF">LSAT_V11C200068860</name>
</gene>
<sequence>MILLAVYMDYVTIVENKIPERTPVDVIGHVVLYFMMDTFMSKHGEETHRHNLQIQNFFRGKTVSFTLWVEYSNGYQIMCHIIRTKGLL</sequence>
<accession>A0A9R1WBA6</accession>
<dbReference type="Gene3D" id="2.40.50.140">
    <property type="entry name" value="Nucleic acid-binding proteins"/>
    <property type="match status" value="1"/>
</dbReference>
<dbReference type="InterPro" id="IPR012340">
    <property type="entry name" value="NA-bd_OB-fold"/>
</dbReference>
<keyword evidence="2" id="KW-1185">Reference proteome</keyword>
<comment type="caution">
    <text evidence="1">The sequence shown here is derived from an EMBL/GenBank/DDBJ whole genome shotgun (WGS) entry which is preliminary data.</text>
</comment>